<dbReference type="PANTHER" id="PTHR47272:SF1">
    <property type="entry name" value="PIGGYBAC TRANSPOSABLE ELEMENT-DERIVED PROTEIN 3-LIKE"/>
    <property type="match status" value="1"/>
</dbReference>
<gene>
    <name evidence="2" type="ORF">ILUMI_15691</name>
</gene>
<dbReference type="InterPro" id="IPR029526">
    <property type="entry name" value="PGBD"/>
</dbReference>
<accession>A0A8K0CU93</accession>
<evidence type="ECO:0000259" key="1">
    <source>
        <dbReference type="Pfam" id="PF13843"/>
    </source>
</evidence>
<sequence length="133" mass="15606">MNRSRFFQLLRYFHIANNQQMPAANDNREKFCKIRPLLSTLQSISPEEYQAIDEQMIPFKNRSSLKQYVNHKPHKWGYESFTRARVSGMTYDLKIYVDKITCNERGLGFSGDNVLALTDSLPEKQQHKVFADN</sequence>
<protein>
    <recommendedName>
        <fullName evidence="1">PiggyBac transposable element-derived protein domain-containing protein</fullName>
    </recommendedName>
</protein>
<evidence type="ECO:0000313" key="3">
    <source>
        <dbReference type="Proteomes" id="UP000801492"/>
    </source>
</evidence>
<feature type="domain" description="PiggyBac transposable element-derived protein" evidence="1">
    <location>
        <begin position="1"/>
        <end position="133"/>
    </location>
</feature>
<name>A0A8K0CU93_IGNLU</name>
<reference evidence="2" key="1">
    <citation type="submission" date="2019-08" db="EMBL/GenBank/DDBJ databases">
        <title>The genome of the North American firefly Photinus pyralis.</title>
        <authorList>
            <consortium name="Photinus pyralis genome working group"/>
            <person name="Fallon T.R."/>
            <person name="Sander Lower S.E."/>
            <person name="Weng J.-K."/>
        </authorList>
    </citation>
    <scope>NUCLEOTIDE SEQUENCE</scope>
    <source>
        <strain evidence="2">TRF0915ILg1</strain>
        <tissue evidence="2">Whole body</tissue>
    </source>
</reference>
<dbReference type="OrthoDB" id="6743174at2759"/>
<dbReference type="PANTHER" id="PTHR47272">
    <property type="entry name" value="DDE_TNP_1_7 DOMAIN-CONTAINING PROTEIN"/>
    <property type="match status" value="1"/>
</dbReference>
<proteinExistence type="predicted"/>
<dbReference type="EMBL" id="VTPC01051679">
    <property type="protein sequence ID" value="KAF2890482.1"/>
    <property type="molecule type" value="Genomic_DNA"/>
</dbReference>
<evidence type="ECO:0000313" key="2">
    <source>
        <dbReference type="EMBL" id="KAF2890482.1"/>
    </source>
</evidence>
<dbReference type="Proteomes" id="UP000801492">
    <property type="component" value="Unassembled WGS sequence"/>
</dbReference>
<dbReference type="Pfam" id="PF13843">
    <property type="entry name" value="DDE_Tnp_1_7"/>
    <property type="match status" value="1"/>
</dbReference>
<keyword evidence="3" id="KW-1185">Reference proteome</keyword>
<comment type="caution">
    <text evidence="2">The sequence shown here is derived from an EMBL/GenBank/DDBJ whole genome shotgun (WGS) entry which is preliminary data.</text>
</comment>
<organism evidence="2 3">
    <name type="scientific">Ignelater luminosus</name>
    <name type="common">Cucubano</name>
    <name type="synonym">Pyrophorus luminosus</name>
    <dbReference type="NCBI Taxonomy" id="2038154"/>
    <lineage>
        <taxon>Eukaryota</taxon>
        <taxon>Metazoa</taxon>
        <taxon>Ecdysozoa</taxon>
        <taxon>Arthropoda</taxon>
        <taxon>Hexapoda</taxon>
        <taxon>Insecta</taxon>
        <taxon>Pterygota</taxon>
        <taxon>Neoptera</taxon>
        <taxon>Endopterygota</taxon>
        <taxon>Coleoptera</taxon>
        <taxon>Polyphaga</taxon>
        <taxon>Elateriformia</taxon>
        <taxon>Elateroidea</taxon>
        <taxon>Elateridae</taxon>
        <taxon>Agrypninae</taxon>
        <taxon>Pyrophorini</taxon>
        <taxon>Ignelater</taxon>
    </lineage>
</organism>
<dbReference type="AlphaFoldDB" id="A0A8K0CU93"/>